<reference evidence="1" key="1">
    <citation type="submission" date="2021-05" db="EMBL/GenBank/DDBJ databases">
        <title>Comparative genomics of three Colletotrichum scovillei strains and genetic complementation revealed genes involved fungal growth and virulence on chili pepper.</title>
        <authorList>
            <person name="Hsieh D.-K."/>
            <person name="Chuang S.-C."/>
            <person name="Chen C.-Y."/>
            <person name="Chao Y.-T."/>
            <person name="Lu M.-Y.J."/>
            <person name="Lee M.-H."/>
            <person name="Shih M.-C."/>
        </authorList>
    </citation>
    <scope>NUCLEOTIDE SEQUENCE</scope>
    <source>
        <strain evidence="1">Coll-153</strain>
    </source>
</reference>
<protein>
    <submittedName>
        <fullName evidence="1">Uncharacterized protein</fullName>
    </submittedName>
</protein>
<dbReference type="Proteomes" id="UP000699042">
    <property type="component" value="Unassembled WGS sequence"/>
</dbReference>
<gene>
    <name evidence="1" type="ORF">JMJ77_006265</name>
</gene>
<sequence>MATSSFLGNLKCRLAKCCSCEPLHDYRLSKKKRNQL</sequence>
<keyword evidence="2" id="KW-1185">Reference proteome</keyword>
<dbReference type="AlphaFoldDB" id="A0A9P7RID7"/>
<proteinExistence type="predicted"/>
<name>A0A9P7RID7_9PEZI</name>
<organism evidence="1 2">
    <name type="scientific">Colletotrichum scovillei</name>
    <dbReference type="NCBI Taxonomy" id="1209932"/>
    <lineage>
        <taxon>Eukaryota</taxon>
        <taxon>Fungi</taxon>
        <taxon>Dikarya</taxon>
        <taxon>Ascomycota</taxon>
        <taxon>Pezizomycotina</taxon>
        <taxon>Sordariomycetes</taxon>
        <taxon>Hypocreomycetidae</taxon>
        <taxon>Glomerellales</taxon>
        <taxon>Glomerellaceae</taxon>
        <taxon>Colletotrichum</taxon>
        <taxon>Colletotrichum acutatum species complex</taxon>
    </lineage>
</organism>
<accession>A0A9P7RID7</accession>
<evidence type="ECO:0000313" key="2">
    <source>
        <dbReference type="Proteomes" id="UP000699042"/>
    </source>
</evidence>
<dbReference type="EMBL" id="JAESDN010000001">
    <property type="protein sequence ID" value="KAG7058896.1"/>
    <property type="molecule type" value="Genomic_DNA"/>
</dbReference>
<evidence type="ECO:0000313" key="1">
    <source>
        <dbReference type="EMBL" id="KAG7058896.1"/>
    </source>
</evidence>
<comment type="caution">
    <text evidence="1">The sequence shown here is derived from an EMBL/GenBank/DDBJ whole genome shotgun (WGS) entry which is preliminary data.</text>
</comment>